<comment type="caution">
    <text evidence="1">The sequence shown here is derived from an EMBL/GenBank/DDBJ whole genome shotgun (WGS) entry which is preliminary data.</text>
</comment>
<dbReference type="AlphaFoldDB" id="A0A1F4VEN5"/>
<gene>
    <name evidence="1" type="ORF">A3A78_01570</name>
</gene>
<protein>
    <submittedName>
        <fullName evidence="1">Uncharacterized protein</fullName>
    </submittedName>
</protein>
<accession>A0A1F4VEN5</accession>
<dbReference type="EMBL" id="MEVI01000001">
    <property type="protein sequence ID" value="OGC55711.1"/>
    <property type="molecule type" value="Genomic_DNA"/>
</dbReference>
<organism evidence="1 2">
    <name type="scientific">candidate division WWE3 bacterium RIFCSPLOWO2_01_FULL_41_18</name>
    <dbReference type="NCBI Taxonomy" id="1802625"/>
    <lineage>
        <taxon>Bacteria</taxon>
        <taxon>Katanobacteria</taxon>
    </lineage>
</organism>
<sequence length="453" mass="50857">MPDENDKPTGIADTNYRDYFGLLRPKEGLPFDESMVIVENEGEAKTRIIVSLKAFLETSYGPEGENPLEMHKPEHSYQLAADVVSDLEAIQRISPDLVGPANITLDEFISLGHDSIERSVIKKGVRARIRGMWPDDLSGNVTLKEGGVIEAGFETMFTWNLSQFDVSDIELSAVSDPKDLENPGNEFASAVYTWKVIQKFVIKVGENEKGEPLYKPAIEASFEDVAHRVAVTLPNFDFEATLPDGRKALRVHQPYLNEWSTIDEIVIANRDLRGPCGARDFAGFYPTGDAEFREINLGVRRQIEGGILGVPIEDRIAIARKILGFARTQEGFVLHQKAEFEAILKRSVIFNGYEKDGVRYMTPHEKAGELVSYFRGEYTKFDENAEVSAERYRRMEQRYGSADPKKREEELAAKLSDDSEFASLLKEFGYEVTGFEAAETETGKLLNELNSTS</sequence>
<reference evidence="1 2" key="1">
    <citation type="journal article" date="2016" name="Nat. Commun.">
        <title>Thousands of microbial genomes shed light on interconnected biogeochemical processes in an aquifer system.</title>
        <authorList>
            <person name="Anantharaman K."/>
            <person name="Brown C.T."/>
            <person name="Hug L.A."/>
            <person name="Sharon I."/>
            <person name="Castelle C.J."/>
            <person name="Probst A.J."/>
            <person name="Thomas B.C."/>
            <person name="Singh A."/>
            <person name="Wilkins M.J."/>
            <person name="Karaoz U."/>
            <person name="Brodie E.L."/>
            <person name="Williams K.H."/>
            <person name="Hubbard S.S."/>
            <person name="Banfield J.F."/>
        </authorList>
    </citation>
    <scope>NUCLEOTIDE SEQUENCE [LARGE SCALE GENOMIC DNA]</scope>
</reference>
<evidence type="ECO:0000313" key="1">
    <source>
        <dbReference type="EMBL" id="OGC55711.1"/>
    </source>
</evidence>
<name>A0A1F4VEN5_UNCKA</name>
<proteinExistence type="predicted"/>
<dbReference type="Proteomes" id="UP000176504">
    <property type="component" value="Unassembled WGS sequence"/>
</dbReference>
<evidence type="ECO:0000313" key="2">
    <source>
        <dbReference type="Proteomes" id="UP000176504"/>
    </source>
</evidence>